<gene>
    <name evidence="2" type="ORF">Strain138_000195</name>
    <name evidence="3" type="ORF">Strain318_000195</name>
</gene>
<sequence>MRTLTLILAAALITAAPVAAQTTALAVGNGARATVRVTAGLTIPAYLRATETVALTQTHKGNGFTEYLATYTVRGNVRWTLDALELPEGVTVLDQNGNWTATPATIGLGDVTNGATIPVRVRVTDAAGTDWQQHLRIDAERAF</sequence>
<dbReference type="RefSeq" id="WP_367886672.1">
    <property type="nucleotide sequence ID" value="NZ_CP130612.1"/>
</dbReference>
<proteinExistence type="predicted"/>
<dbReference type="Proteomes" id="UP001229955">
    <property type="component" value="Chromosome"/>
</dbReference>
<feature type="chain" id="PRO_5041315321" evidence="1">
    <location>
        <begin position="21"/>
        <end position="143"/>
    </location>
</feature>
<organism evidence="2">
    <name type="scientific">Pseudogemmatithrix spongiicola</name>
    <dbReference type="NCBI Taxonomy" id="3062599"/>
    <lineage>
        <taxon>Bacteria</taxon>
        <taxon>Pseudomonadati</taxon>
        <taxon>Gemmatimonadota</taxon>
        <taxon>Gemmatimonadia</taxon>
        <taxon>Gemmatimonadales</taxon>
        <taxon>Gemmatimonadaceae</taxon>
        <taxon>Pseudogemmatithrix</taxon>
    </lineage>
</organism>
<dbReference type="InterPro" id="IPR013783">
    <property type="entry name" value="Ig-like_fold"/>
</dbReference>
<evidence type="ECO:0000313" key="3">
    <source>
        <dbReference type="EMBL" id="WKW13871.1"/>
    </source>
</evidence>
<reference evidence="2" key="1">
    <citation type="submission" date="2023-07" db="EMBL/GenBank/DDBJ databases">
        <authorList>
            <person name="Haufschild T."/>
            <person name="Kallscheuer N."/>
            <person name="Hammer J."/>
            <person name="Kohn T."/>
            <person name="Kabuu M."/>
            <person name="Jogler M."/>
            <person name="Wohfarth N."/>
            <person name="Heuer A."/>
            <person name="Rohde M."/>
            <person name="van Teeseling M.C.F."/>
            <person name="Jogler C."/>
        </authorList>
    </citation>
    <scope>NUCLEOTIDE SEQUENCE</scope>
    <source>
        <strain evidence="2">Strain 138</strain>
        <strain evidence="3">Strain 318</strain>
    </source>
</reference>
<evidence type="ECO:0000313" key="4">
    <source>
        <dbReference type="Proteomes" id="UP001229955"/>
    </source>
</evidence>
<dbReference type="KEGG" id="pspc:Strain318_000195"/>
<keyword evidence="1" id="KW-0732">Signal</keyword>
<dbReference type="EMBL" id="CP130613">
    <property type="protein sequence ID" value="WKW13871.1"/>
    <property type="molecule type" value="Genomic_DNA"/>
</dbReference>
<dbReference type="AlphaFoldDB" id="A0AA49Q3L5"/>
<evidence type="ECO:0000256" key="1">
    <source>
        <dbReference type="SAM" id="SignalP"/>
    </source>
</evidence>
<keyword evidence="4" id="KW-1185">Reference proteome</keyword>
<dbReference type="Gene3D" id="2.60.40.10">
    <property type="entry name" value="Immunoglobulins"/>
    <property type="match status" value="1"/>
</dbReference>
<accession>A0AA49Q3L5</accession>
<evidence type="ECO:0000313" key="2">
    <source>
        <dbReference type="EMBL" id="WKW10962.1"/>
    </source>
</evidence>
<protein>
    <submittedName>
        <fullName evidence="2">Uncharacterized protein</fullName>
    </submittedName>
</protein>
<accession>A0AA49Q6J8</accession>
<feature type="signal peptide" evidence="1">
    <location>
        <begin position="1"/>
        <end position="20"/>
    </location>
</feature>
<dbReference type="EMBL" id="CP130612">
    <property type="protein sequence ID" value="WKW10962.1"/>
    <property type="molecule type" value="Genomic_DNA"/>
</dbReference>
<name>A0AA49Q3L5_9BACT</name>